<feature type="region of interest" description="Disordered" evidence="2">
    <location>
        <begin position="537"/>
        <end position="607"/>
    </location>
</feature>
<dbReference type="InterPro" id="IPR008942">
    <property type="entry name" value="ENTH_VHS"/>
</dbReference>
<evidence type="ECO:0000256" key="2">
    <source>
        <dbReference type="SAM" id="MobiDB-lite"/>
    </source>
</evidence>
<name>A0A564YQH6_HYMDI</name>
<evidence type="ECO:0000259" key="3">
    <source>
        <dbReference type="PROSITE" id="PS51391"/>
    </source>
</evidence>
<evidence type="ECO:0000256" key="1">
    <source>
        <dbReference type="SAM" id="Coils"/>
    </source>
</evidence>
<keyword evidence="5" id="KW-1185">Reference proteome</keyword>
<dbReference type="EMBL" id="CABIJS010000310">
    <property type="protein sequence ID" value="VUZ48804.1"/>
    <property type="molecule type" value="Genomic_DNA"/>
</dbReference>
<dbReference type="Proteomes" id="UP000321570">
    <property type="component" value="Unassembled WGS sequence"/>
</dbReference>
<gene>
    <name evidence="4" type="ORF">WMSIL1_LOCUS8043</name>
</gene>
<accession>A0A564YQH6</accession>
<proteinExistence type="predicted"/>
<feature type="compositionally biased region" description="Polar residues" evidence="2">
    <location>
        <begin position="537"/>
        <end position="550"/>
    </location>
</feature>
<feature type="domain" description="CID" evidence="3">
    <location>
        <begin position="1"/>
        <end position="126"/>
    </location>
</feature>
<evidence type="ECO:0000313" key="4">
    <source>
        <dbReference type="EMBL" id="VUZ48804.1"/>
    </source>
</evidence>
<feature type="compositionally biased region" description="Low complexity" evidence="2">
    <location>
        <begin position="700"/>
        <end position="714"/>
    </location>
</feature>
<feature type="compositionally biased region" description="Polar residues" evidence="2">
    <location>
        <begin position="835"/>
        <end position="847"/>
    </location>
</feature>
<dbReference type="Pfam" id="PF04818">
    <property type="entry name" value="CID"/>
    <property type="match status" value="1"/>
</dbReference>
<evidence type="ECO:0000313" key="5">
    <source>
        <dbReference type="Proteomes" id="UP000321570"/>
    </source>
</evidence>
<dbReference type="PROSITE" id="PS51391">
    <property type="entry name" value="CID"/>
    <property type="match status" value="1"/>
</dbReference>
<sequence>PCIEANLSNLTLTTKCIKNSASSLLSVSEHAELIAKIWLQNFETASEPATQLALFYVLNEVLQNCISYGAPEIKSTFRNPIMAALKSFRPGIPIDKIKKLLLMWGQQGLFEKDFSKRLLKYARHFDNLSKKPDLNISKSNAEDFKDFSPDKLIRQLRDYAEIETDSKYTEPEFVSSYLSTPIETTLSRIKSKAEGVSFSKDVRSCAEQLDCTLNDLSRKLAAQEALVKNIDKAILFYLAQEKDARSVVNAYKLYEQQIRETLRSVGGTYTSVVTAPTDDDAEYSCQNTYEDGRGCYGGGGDSDMSDIEEIDNIPLHHPRVEPISPTQSVSDLLVDPKTLSSLPFSECISIDDRGDVDYRPMFSKILENSSKKSEVRGSPQVIQTETGDFDYRKPPLPAVINEDQKKLQPTDPFGLGTHEDADLRQLKSPVSAQSPTPPIPKIPSDSDYRQLQFPQSESIIVPATSHAYQWLNVADSDLRQSSIVPVNTLVSPPPVAVTNTVTSNQTLSPFNASLPPPPSQLSTPVRPQVASILPPFQTTPSLPSSAQITAMSHPPIPLQTYQPQQQQNPLSSQIPNIPETLLSTLQRTSSSQPSQQPAYQPTSSNLPVTTQSQYTFANQVVNAVASNNVGDNNETPKSQEDPFSIIFRITGLSDLIKSAKSGKSMTGGNSPATPVTPKADTISTPTYPEGVKEVEKNVTVEKPVTQVSGSSSSSTAHQHAMTTQDAEVDGGQSDGGATPTQDESENPNDAPPVTNCFAFSQTGQMNFPPPPIQTTSTASNNLLINILPMSLPPTFNSMSQPPWHTGLPPGLGGGRPPPPQTFFPVFPPSMLSRPPNFSNLPNSQSNQ</sequence>
<reference evidence="4 5" key="1">
    <citation type="submission" date="2019-07" db="EMBL/GenBank/DDBJ databases">
        <authorList>
            <person name="Jastrzebski P J."/>
            <person name="Paukszto L."/>
            <person name="Jastrzebski P J."/>
        </authorList>
    </citation>
    <scope>NUCLEOTIDE SEQUENCE [LARGE SCALE GENOMIC DNA]</scope>
    <source>
        <strain evidence="4 5">WMS-il1</strain>
    </source>
</reference>
<feature type="coiled-coil region" evidence="1">
    <location>
        <begin position="206"/>
        <end position="233"/>
    </location>
</feature>
<feature type="compositionally biased region" description="Polar residues" evidence="2">
    <location>
        <begin position="715"/>
        <end position="725"/>
    </location>
</feature>
<feature type="region of interest" description="Disordered" evidence="2">
    <location>
        <begin position="428"/>
        <end position="447"/>
    </location>
</feature>
<feature type="compositionally biased region" description="Basic and acidic residues" evidence="2">
    <location>
        <begin position="690"/>
        <end position="699"/>
    </location>
</feature>
<feature type="compositionally biased region" description="Low complexity" evidence="2">
    <location>
        <begin position="558"/>
        <end position="604"/>
    </location>
</feature>
<dbReference type="AlphaFoldDB" id="A0A564YQH6"/>
<keyword evidence="1" id="KW-0175">Coiled coil</keyword>
<feature type="region of interest" description="Disordered" evidence="2">
    <location>
        <begin position="660"/>
        <end position="755"/>
    </location>
</feature>
<organism evidence="4 5">
    <name type="scientific">Hymenolepis diminuta</name>
    <name type="common">Rat tapeworm</name>
    <dbReference type="NCBI Taxonomy" id="6216"/>
    <lineage>
        <taxon>Eukaryota</taxon>
        <taxon>Metazoa</taxon>
        <taxon>Spiralia</taxon>
        <taxon>Lophotrochozoa</taxon>
        <taxon>Platyhelminthes</taxon>
        <taxon>Cestoda</taxon>
        <taxon>Eucestoda</taxon>
        <taxon>Cyclophyllidea</taxon>
        <taxon>Hymenolepididae</taxon>
        <taxon>Hymenolepis</taxon>
    </lineage>
</organism>
<feature type="compositionally biased region" description="Polar residues" evidence="2">
    <location>
        <begin position="661"/>
        <end position="673"/>
    </location>
</feature>
<feature type="compositionally biased region" description="Pro residues" evidence="2">
    <location>
        <begin position="815"/>
        <end position="827"/>
    </location>
</feature>
<feature type="non-terminal residue" evidence="4">
    <location>
        <position position="1"/>
    </location>
</feature>
<feature type="region of interest" description="Disordered" evidence="2">
    <location>
        <begin position="807"/>
        <end position="847"/>
    </location>
</feature>
<dbReference type="InterPro" id="IPR006569">
    <property type="entry name" value="CID_dom"/>
</dbReference>
<dbReference type="SMART" id="SM00582">
    <property type="entry name" value="RPR"/>
    <property type="match status" value="1"/>
</dbReference>
<dbReference type="Gene3D" id="1.25.40.90">
    <property type="match status" value="1"/>
</dbReference>
<protein>
    <recommendedName>
        <fullName evidence="3">CID domain-containing protein</fullName>
    </recommendedName>
</protein>